<evidence type="ECO:0000313" key="3">
    <source>
        <dbReference type="Proteomes" id="UP000502677"/>
    </source>
</evidence>
<name>A0A6G7XD19_9MICO</name>
<sequence length="79" mass="8120">MAKQKTETLFEESSQGAVGAITGVLFILSVVLILGGFVLMGYGIQPSLGAAEVWTFVGGLASTILGFMIPFGILPATGK</sequence>
<evidence type="ECO:0000256" key="1">
    <source>
        <dbReference type="SAM" id="Phobius"/>
    </source>
</evidence>
<proteinExistence type="predicted"/>
<evidence type="ECO:0000313" key="2">
    <source>
        <dbReference type="EMBL" id="QIK62455.1"/>
    </source>
</evidence>
<gene>
    <name evidence="2" type="ORF">G7068_03930</name>
</gene>
<keyword evidence="1" id="KW-1133">Transmembrane helix</keyword>
<dbReference type="Proteomes" id="UP000502677">
    <property type="component" value="Chromosome"/>
</dbReference>
<organism evidence="2 3">
    <name type="scientific">Leucobacter viscericola</name>
    <dbReference type="NCBI Taxonomy" id="2714935"/>
    <lineage>
        <taxon>Bacteria</taxon>
        <taxon>Bacillati</taxon>
        <taxon>Actinomycetota</taxon>
        <taxon>Actinomycetes</taxon>
        <taxon>Micrococcales</taxon>
        <taxon>Microbacteriaceae</taxon>
        <taxon>Leucobacter</taxon>
    </lineage>
</organism>
<dbReference type="EMBL" id="CP049863">
    <property type="protein sequence ID" value="QIK62455.1"/>
    <property type="molecule type" value="Genomic_DNA"/>
</dbReference>
<keyword evidence="1" id="KW-0472">Membrane</keyword>
<accession>A0A6G7XD19</accession>
<feature type="transmembrane region" description="Helical" evidence="1">
    <location>
        <begin position="20"/>
        <end position="42"/>
    </location>
</feature>
<feature type="transmembrane region" description="Helical" evidence="1">
    <location>
        <begin position="54"/>
        <end position="74"/>
    </location>
</feature>
<dbReference type="KEGG" id="lvi:G7068_03930"/>
<reference evidence="2 3" key="1">
    <citation type="submission" date="2020-03" db="EMBL/GenBank/DDBJ databases">
        <title>Leucobacter sp. nov., isolated from beetles.</title>
        <authorList>
            <person name="Hyun D.-W."/>
            <person name="Bae J.-W."/>
        </authorList>
    </citation>
    <scope>NUCLEOTIDE SEQUENCE [LARGE SCALE GENOMIC DNA]</scope>
    <source>
        <strain evidence="2 3">HDW9C</strain>
    </source>
</reference>
<keyword evidence="3" id="KW-1185">Reference proteome</keyword>
<keyword evidence="1" id="KW-0812">Transmembrane</keyword>
<protein>
    <submittedName>
        <fullName evidence="2">Uncharacterized protein</fullName>
    </submittedName>
</protein>
<dbReference type="AlphaFoldDB" id="A0A6G7XD19"/>
<dbReference type="RefSeq" id="WP_166289218.1">
    <property type="nucleotide sequence ID" value="NZ_CP049863.1"/>
</dbReference>